<dbReference type="WBParaSite" id="PEQ_0000370801-mRNA-1">
    <property type="protein sequence ID" value="PEQ_0000370801-mRNA-1"/>
    <property type="gene ID" value="PEQ_0000370801"/>
</dbReference>
<keyword evidence="2" id="KW-1185">Reference proteome</keyword>
<accession>A0A914RB39</accession>
<organism evidence="2 3">
    <name type="scientific">Parascaris equorum</name>
    <name type="common">Equine roundworm</name>
    <dbReference type="NCBI Taxonomy" id="6256"/>
    <lineage>
        <taxon>Eukaryota</taxon>
        <taxon>Metazoa</taxon>
        <taxon>Ecdysozoa</taxon>
        <taxon>Nematoda</taxon>
        <taxon>Chromadorea</taxon>
        <taxon>Rhabditida</taxon>
        <taxon>Spirurina</taxon>
        <taxon>Ascaridomorpha</taxon>
        <taxon>Ascaridoidea</taxon>
        <taxon>Ascarididae</taxon>
        <taxon>Parascaris</taxon>
    </lineage>
</organism>
<evidence type="ECO:0000256" key="1">
    <source>
        <dbReference type="SAM" id="MobiDB-lite"/>
    </source>
</evidence>
<feature type="region of interest" description="Disordered" evidence="1">
    <location>
        <begin position="30"/>
        <end position="52"/>
    </location>
</feature>
<evidence type="ECO:0000313" key="3">
    <source>
        <dbReference type="WBParaSite" id="PEQ_0000370801-mRNA-1"/>
    </source>
</evidence>
<name>A0A914RB39_PAREQ</name>
<reference evidence="3" key="1">
    <citation type="submission" date="2022-11" db="UniProtKB">
        <authorList>
            <consortium name="WormBaseParasite"/>
        </authorList>
    </citation>
    <scope>IDENTIFICATION</scope>
</reference>
<feature type="compositionally biased region" description="Basic and acidic residues" evidence="1">
    <location>
        <begin position="40"/>
        <end position="51"/>
    </location>
</feature>
<evidence type="ECO:0000313" key="2">
    <source>
        <dbReference type="Proteomes" id="UP000887564"/>
    </source>
</evidence>
<dbReference type="AlphaFoldDB" id="A0A914RB39"/>
<protein>
    <submittedName>
        <fullName evidence="3">Uncharacterized protein</fullName>
    </submittedName>
</protein>
<dbReference type="Proteomes" id="UP000887564">
    <property type="component" value="Unplaced"/>
</dbReference>
<proteinExistence type="predicted"/>
<sequence length="104" mass="11618">MRCVSQKIGKTEQKLQFSLTPFISEDLQKPIETVTQSTDETARPENEKQKASDVGTSILVANLTGNFEKVNENLNEILRCCKDHCDVAERRANPVNINDSKVAP</sequence>